<dbReference type="Proteomes" id="UP001174205">
    <property type="component" value="Unassembled WGS sequence"/>
</dbReference>
<feature type="transmembrane region" description="Helical" evidence="1">
    <location>
        <begin position="148"/>
        <end position="170"/>
    </location>
</feature>
<keyword evidence="1" id="KW-0812">Transmembrane</keyword>
<gene>
    <name evidence="3" type="ORF">P5G61_17235</name>
</gene>
<dbReference type="EMBL" id="JAROCD010000008">
    <property type="protein sequence ID" value="MDN4602985.1"/>
    <property type="molecule type" value="Genomic_DNA"/>
</dbReference>
<dbReference type="RefSeq" id="WP_301247650.1">
    <property type="nucleotide sequence ID" value="NZ_JAROCD010000008.1"/>
</dbReference>
<keyword evidence="4" id="KW-1185">Reference proteome</keyword>
<dbReference type="Gene3D" id="2.60.120.1060">
    <property type="entry name" value="NPCBM/NEW2 domain"/>
    <property type="match status" value="1"/>
</dbReference>
<feature type="transmembrane region" description="Helical" evidence="1">
    <location>
        <begin position="9"/>
        <end position="29"/>
    </location>
</feature>
<keyword evidence="1" id="KW-0472">Membrane</keyword>
<dbReference type="InterPro" id="IPR008979">
    <property type="entry name" value="Galactose-bd-like_sf"/>
</dbReference>
<organism evidence="3 4">
    <name type="scientific">Paenibacillus vandeheii</name>
    <dbReference type="NCBI Taxonomy" id="3035917"/>
    <lineage>
        <taxon>Bacteria</taxon>
        <taxon>Bacillati</taxon>
        <taxon>Bacillota</taxon>
        <taxon>Bacilli</taxon>
        <taxon>Bacillales</taxon>
        <taxon>Paenibacillaceae</taxon>
        <taxon>Paenibacillus</taxon>
    </lineage>
</organism>
<keyword evidence="1" id="KW-1133">Transmembrane helix</keyword>
<dbReference type="SUPFAM" id="SSF49785">
    <property type="entry name" value="Galactose-binding domain-like"/>
    <property type="match status" value="1"/>
</dbReference>
<dbReference type="Pfam" id="PF04892">
    <property type="entry name" value="VanZ"/>
    <property type="match status" value="1"/>
</dbReference>
<accession>A0ABT8JD80</accession>
<feature type="domain" description="VanZ-like" evidence="2">
    <location>
        <begin position="15"/>
        <end position="134"/>
    </location>
</feature>
<sequence length="332" mass="37429">MYQGKSRRIVVVLLGLYTILTLFFLFVGFNRSSFNYDQGLRYHLTFEGVPLHFPMGRDFQIWFFDLGNFLAFIPFGMVIPLLYRCSFTRFICFFMMGITVIELIQMFSRLGAFDINDIIINTLGAAVGYWSQRIIIQHRDTFKGMLKIALTAVVISTGMILVVGGINHYLDNVDGEVVVLNELAVNEGTVKWDANLTTFAAGTTQVEPQLNLYSLENRKNNAFSYLLNGNYAKMEGYVAITGNADDTASSDRNEIIFIADGAEIYSISLGGEREPNSFHFTVKGTKELIIKVLDNGTTPNTNIVMWDVTLTEVNTGQRMINMITDPIKEVFK</sequence>
<comment type="caution">
    <text evidence="3">The sequence shown here is derived from an EMBL/GenBank/DDBJ whole genome shotgun (WGS) entry which is preliminary data.</text>
</comment>
<evidence type="ECO:0000256" key="1">
    <source>
        <dbReference type="SAM" id="Phobius"/>
    </source>
</evidence>
<name>A0ABT8JD80_9BACL</name>
<feature type="transmembrane region" description="Helical" evidence="1">
    <location>
        <begin position="61"/>
        <end position="83"/>
    </location>
</feature>
<proteinExistence type="predicted"/>
<reference evidence="3" key="1">
    <citation type="submission" date="2023-03" db="EMBL/GenBank/DDBJ databases">
        <title>MT1 and MT2 Draft Genomes of Novel Species.</title>
        <authorList>
            <person name="Venkateswaran K."/>
        </authorList>
    </citation>
    <scope>NUCLEOTIDE SEQUENCE</scope>
    <source>
        <strain evidence="3">F6_3S_P_1C</strain>
    </source>
</reference>
<dbReference type="InterPro" id="IPR038637">
    <property type="entry name" value="NPCBM_sf"/>
</dbReference>
<protein>
    <submittedName>
        <fullName evidence="3">VanZ family protein</fullName>
    </submittedName>
</protein>
<dbReference type="InterPro" id="IPR006976">
    <property type="entry name" value="VanZ-like"/>
</dbReference>
<evidence type="ECO:0000313" key="3">
    <source>
        <dbReference type="EMBL" id="MDN4602985.1"/>
    </source>
</evidence>
<evidence type="ECO:0000259" key="2">
    <source>
        <dbReference type="Pfam" id="PF04892"/>
    </source>
</evidence>
<feature type="transmembrane region" description="Helical" evidence="1">
    <location>
        <begin position="90"/>
        <end position="112"/>
    </location>
</feature>
<evidence type="ECO:0000313" key="4">
    <source>
        <dbReference type="Proteomes" id="UP001174205"/>
    </source>
</evidence>